<feature type="transmembrane region" description="Helical" evidence="1">
    <location>
        <begin position="315"/>
        <end position="337"/>
    </location>
</feature>
<feature type="transmembrane region" description="Helical" evidence="1">
    <location>
        <begin position="117"/>
        <end position="139"/>
    </location>
</feature>
<protein>
    <recommendedName>
        <fullName evidence="4">O-antigen ligase domain-containing protein</fullName>
    </recommendedName>
</protein>
<evidence type="ECO:0008006" key="4">
    <source>
        <dbReference type="Google" id="ProtNLM"/>
    </source>
</evidence>
<feature type="transmembrane region" description="Helical" evidence="1">
    <location>
        <begin position="61"/>
        <end position="80"/>
    </location>
</feature>
<accession>A0ABT4PK19</accession>
<feature type="transmembrane region" description="Helical" evidence="1">
    <location>
        <begin position="199"/>
        <end position="228"/>
    </location>
</feature>
<gene>
    <name evidence="2" type="ORF">O6P32_11955</name>
</gene>
<name>A0ABT4PK19_9BACT</name>
<dbReference type="EMBL" id="JAPZVM010000012">
    <property type="protein sequence ID" value="MCZ8373410.1"/>
    <property type="molecule type" value="Genomic_DNA"/>
</dbReference>
<evidence type="ECO:0000256" key="1">
    <source>
        <dbReference type="SAM" id="Phobius"/>
    </source>
</evidence>
<keyword evidence="1" id="KW-0472">Membrane</keyword>
<dbReference type="RefSeq" id="WP_269878743.1">
    <property type="nucleotide sequence ID" value="NZ_JAPZVM010000012.1"/>
</dbReference>
<sequence>MIKNTIFIIAVFSAIFLSLESIITILGVNHAFLTFSNLLILLYCFYEFFKRKNTFRDQFSKLVFFTIIISILTILIKFLINQDAIGNILRVFTIPSIIILVLRKLQEKQKLILKRVIIILFLIECILAIIEKYLGFVFFPPLLLTENLNAGEYLYSTAEVWQFRSTSLYGQPLLNAHIVTIIVTYIVTSNIKRYKKIVLVSLGFFAILCFNARFATVIFITIILPYLFYDFISHTKQKKLVGICFISITLIVLVYLFENFGGRLVHGDITDNSAQTRLETFEFYQKIKFDELIFGRMDAMGYFWHIKNFPIENGFISAIVTYGLIMAIPLFISLFAITNRLTSTFPIKEKWVILLPFWILGLSNPNIISYHIWNIFYLCFIAFDTKHNNQ</sequence>
<evidence type="ECO:0000313" key="2">
    <source>
        <dbReference type="EMBL" id="MCZ8373410.1"/>
    </source>
</evidence>
<organism evidence="2 3">
    <name type="scientific">Phocaeicola acetigenes</name>
    <dbReference type="NCBI Taxonomy" id="3016083"/>
    <lineage>
        <taxon>Bacteria</taxon>
        <taxon>Pseudomonadati</taxon>
        <taxon>Bacteroidota</taxon>
        <taxon>Bacteroidia</taxon>
        <taxon>Bacteroidales</taxon>
        <taxon>Bacteroidaceae</taxon>
        <taxon>Phocaeicola</taxon>
    </lineage>
</organism>
<feature type="transmembrane region" description="Helical" evidence="1">
    <location>
        <begin position="31"/>
        <end position="49"/>
    </location>
</feature>
<proteinExistence type="predicted"/>
<feature type="transmembrane region" description="Helical" evidence="1">
    <location>
        <begin position="240"/>
        <end position="257"/>
    </location>
</feature>
<keyword evidence="1" id="KW-0812">Transmembrane</keyword>
<feature type="transmembrane region" description="Helical" evidence="1">
    <location>
        <begin position="168"/>
        <end position="187"/>
    </location>
</feature>
<evidence type="ECO:0000313" key="3">
    <source>
        <dbReference type="Proteomes" id="UP001141933"/>
    </source>
</evidence>
<reference evidence="2" key="1">
    <citation type="submission" date="2022-12" db="EMBL/GenBank/DDBJ databases">
        <title>Phocaeicola acetigenes sp. nov., isolated feces from a healthy human.</title>
        <authorList>
            <person name="Do H."/>
            <person name="Ha Y.B."/>
            <person name="Kim J.-S."/>
            <person name="Suh M.K."/>
            <person name="Kim H.S."/>
            <person name="Lee J.-S."/>
        </authorList>
    </citation>
    <scope>NUCLEOTIDE SEQUENCE</scope>
    <source>
        <strain evidence="2">KGMB11183</strain>
    </source>
</reference>
<dbReference type="Proteomes" id="UP001141933">
    <property type="component" value="Unassembled WGS sequence"/>
</dbReference>
<keyword evidence="3" id="KW-1185">Reference proteome</keyword>
<feature type="transmembrane region" description="Helical" evidence="1">
    <location>
        <begin position="357"/>
        <end position="383"/>
    </location>
</feature>
<comment type="caution">
    <text evidence="2">The sequence shown here is derived from an EMBL/GenBank/DDBJ whole genome shotgun (WGS) entry which is preliminary data.</text>
</comment>
<keyword evidence="1" id="KW-1133">Transmembrane helix</keyword>
<feature type="transmembrane region" description="Helical" evidence="1">
    <location>
        <begin position="86"/>
        <end position="105"/>
    </location>
</feature>